<dbReference type="EMBL" id="JAAGVY010000006">
    <property type="protein sequence ID" value="NEN22843.1"/>
    <property type="molecule type" value="Genomic_DNA"/>
</dbReference>
<dbReference type="RefSeq" id="WP_163283570.1">
    <property type="nucleotide sequence ID" value="NZ_JAAGVY010000006.1"/>
</dbReference>
<keyword evidence="4" id="KW-1185">Reference proteome</keyword>
<feature type="domain" description="Secretion system C-terminal sorting" evidence="2">
    <location>
        <begin position="250"/>
        <end position="317"/>
    </location>
</feature>
<dbReference type="Proteomes" id="UP000486602">
    <property type="component" value="Unassembled WGS sequence"/>
</dbReference>
<dbReference type="NCBIfam" id="TIGR04183">
    <property type="entry name" value="Por_Secre_tail"/>
    <property type="match status" value="1"/>
</dbReference>
<accession>A0A7K3WMG7</accession>
<dbReference type="Pfam" id="PF18962">
    <property type="entry name" value="Por_Secre_tail"/>
    <property type="match status" value="1"/>
</dbReference>
<evidence type="ECO:0000313" key="3">
    <source>
        <dbReference type="EMBL" id="NEN22843.1"/>
    </source>
</evidence>
<protein>
    <submittedName>
        <fullName evidence="3">T9SS type A sorting domain-containing protein</fullName>
    </submittedName>
</protein>
<dbReference type="InterPro" id="IPR026444">
    <property type="entry name" value="Secre_tail"/>
</dbReference>
<dbReference type="AlphaFoldDB" id="A0A7K3WMG7"/>
<reference evidence="3 4" key="1">
    <citation type="submission" date="2020-02" db="EMBL/GenBank/DDBJ databases">
        <title>Out from the shadows clarifying the taxonomy of the family Cryomorphaceae and related taxa by utilizing the GTDB taxonomic framework.</title>
        <authorList>
            <person name="Bowman J.P."/>
        </authorList>
    </citation>
    <scope>NUCLEOTIDE SEQUENCE [LARGE SCALE GENOMIC DNA]</scope>
    <source>
        <strain evidence="3 4">QSSC 1-22</strain>
    </source>
</reference>
<organism evidence="3 4">
    <name type="scientific">Cryomorpha ignava</name>
    <dbReference type="NCBI Taxonomy" id="101383"/>
    <lineage>
        <taxon>Bacteria</taxon>
        <taxon>Pseudomonadati</taxon>
        <taxon>Bacteroidota</taxon>
        <taxon>Flavobacteriia</taxon>
        <taxon>Flavobacteriales</taxon>
        <taxon>Cryomorphaceae</taxon>
        <taxon>Cryomorpha</taxon>
    </lineage>
</organism>
<comment type="caution">
    <text evidence="3">The sequence shown here is derived from an EMBL/GenBank/DDBJ whole genome shotgun (WGS) entry which is preliminary data.</text>
</comment>
<evidence type="ECO:0000256" key="1">
    <source>
        <dbReference type="ARBA" id="ARBA00022729"/>
    </source>
</evidence>
<evidence type="ECO:0000259" key="2">
    <source>
        <dbReference type="Pfam" id="PF18962"/>
    </source>
</evidence>
<gene>
    <name evidence="3" type="ORF">G3O08_04950</name>
</gene>
<keyword evidence="1" id="KW-0732">Signal</keyword>
<sequence length="319" mass="36113">MKNYFTLLFIAIALTCYSQDEVEWFQEGQEWYYNVYCFQEYGCGYTYYEVNGSEIVDEKEASVLTRIYLDEIIEEPLVSAAYLTFENDTVWRFSTEADEWHFLYDIGAEVGDIWTIQKDVFYGYSDDGMKPDEIPLFKVVVDSVAFWEEVPNSPLTNRRVIYTSPINDGLEDSEYAFGPILEGVGPVGGSHDLIGNPAGAALPLQSPYFQCYLVNGELTYGSDELAYGIGSSPCFTLGTEDIQQDKGSLIYPNPAYDAIRWDGSIKALTIYDITGKVVLQNTQVFNIQSLCVGELNSGFYMVVVEKEKTLFSQKLIIER</sequence>
<name>A0A7K3WMG7_9FLAO</name>
<proteinExistence type="predicted"/>
<evidence type="ECO:0000313" key="4">
    <source>
        <dbReference type="Proteomes" id="UP000486602"/>
    </source>
</evidence>